<organism evidence="2 3">
    <name type="scientific">Aquatica leii</name>
    <dbReference type="NCBI Taxonomy" id="1421715"/>
    <lineage>
        <taxon>Eukaryota</taxon>
        <taxon>Metazoa</taxon>
        <taxon>Ecdysozoa</taxon>
        <taxon>Arthropoda</taxon>
        <taxon>Hexapoda</taxon>
        <taxon>Insecta</taxon>
        <taxon>Pterygota</taxon>
        <taxon>Neoptera</taxon>
        <taxon>Endopterygota</taxon>
        <taxon>Coleoptera</taxon>
        <taxon>Polyphaga</taxon>
        <taxon>Elateriformia</taxon>
        <taxon>Elateroidea</taxon>
        <taxon>Lampyridae</taxon>
        <taxon>Luciolinae</taxon>
        <taxon>Aquatica</taxon>
    </lineage>
</organism>
<evidence type="ECO:0000313" key="2">
    <source>
        <dbReference type="EMBL" id="KAK4883373.1"/>
    </source>
</evidence>
<accession>A0AAN7PEC8</accession>
<feature type="region of interest" description="Disordered" evidence="1">
    <location>
        <begin position="335"/>
        <end position="355"/>
    </location>
</feature>
<sequence>MPCGPQTTNKRIIVKAAGSGNNNAAQSDSKPFSLVEIGIILDHKIPSIIVNPQSLQIDLEKLSIELSKKGYSIAIPINELSRYYKLFISDCSTTENKLYVHIKIPIVLANQEWKLYELITTPFAWNNETCVLMHETLFMTVSHNKTLKSISGTSLHHCKPYHDKLCYLPRFDSDAIYGPQCPYQMYTGRLMSTLFVSLSFFAISEISSDIFIITHPKNRTRIICPQENSEIEKSNYNHPGALQLSDGEREESDIKNDPVVEQDDSESEVEQEEPTETLWAGKDGTQWSDRSSTQSQSVTMAANVNEGQIQEWLMEENEDSDLTSNMVEEDNFVDQEAQCKSPHDSETEQECLEEDERDQVRCLLKMICLCQR</sequence>
<reference evidence="3" key="1">
    <citation type="submission" date="2023-01" db="EMBL/GenBank/DDBJ databases">
        <title>Key to firefly adult light organ development and bioluminescence: homeobox transcription factors regulate luciferase expression and transportation to peroxisome.</title>
        <authorList>
            <person name="Fu X."/>
        </authorList>
    </citation>
    <scope>NUCLEOTIDE SEQUENCE [LARGE SCALE GENOMIC DNA]</scope>
</reference>
<dbReference type="EMBL" id="JARPUR010000002">
    <property type="protein sequence ID" value="KAK4883373.1"/>
    <property type="molecule type" value="Genomic_DNA"/>
</dbReference>
<proteinExistence type="predicted"/>
<keyword evidence="3" id="KW-1185">Reference proteome</keyword>
<gene>
    <name evidence="2" type="ORF">RN001_006692</name>
</gene>
<feature type="compositionally biased region" description="Polar residues" evidence="1">
    <location>
        <begin position="285"/>
        <end position="298"/>
    </location>
</feature>
<dbReference type="AlphaFoldDB" id="A0AAN7PEC8"/>
<comment type="caution">
    <text evidence="2">The sequence shown here is derived from an EMBL/GenBank/DDBJ whole genome shotgun (WGS) entry which is preliminary data.</text>
</comment>
<evidence type="ECO:0000256" key="1">
    <source>
        <dbReference type="SAM" id="MobiDB-lite"/>
    </source>
</evidence>
<protein>
    <submittedName>
        <fullName evidence="2">Uncharacterized protein</fullName>
    </submittedName>
</protein>
<feature type="region of interest" description="Disordered" evidence="1">
    <location>
        <begin position="230"/>
        <end position="298"/>
    </location>
</feature>
<dbReference type="Proteomes" id="UP001353858">
    <property type="component" value="Unassembled WGS sequence"/>
</dbReference>
<feature type="compositionally biased region" description="Acidic residues" evidence="1">
    <location>
        <begin position="260"/>
        <end position="275"/>
    </location>
</feature>
<name>A0AAN7PEC8_9COLE</name>
<evidence type="ECO:0000313" key="3">
    <source>
        <dbReference type="Proteomes" id="UP001353858"/>
    </source>
</evidence>